<accession>A0ABW3AHG0</accession>
<keyword evidence="2" id="KW-1185">Reference proteome</keyword>
<evidence type="ECO:0000313" key="1">
    <source>
        <dbReference type="EMBL" id="MFD0790428.1"/>
    </source>
</evidence>
<protein>
    <submittedName>
        <fullName evidence="1">Uncharacterized protein</fullName>
    </submittedName>
</protein>
<comment type="caution">
    <text evidence="1">The sequence shown here is derived from an EMBL/GenBank/DDBJ whole genome shotgun (WGS) entry which is preliminary data.</text>
</comment>
<sequence>MLDVLTRSPARLKLTLLNPATTLAGIAPGLDGSLAGAEARA</sequence>
<dbReference type="RefSeq" id="WP_378771895.1">
    <property type="nucleotide sequence ID" value="NZ_JBHTII010000001.1"/>
</dbReference>
<dbReference type="Proteomes" id="UP001597055">
    <property type="component" value="Unassembled WGS sequence"/>
</dbReference>
<dbReference type="EMBL" id="JBHTII010000001">
    <property type="protein sequence ID" value="MFD0790428.1"/>
    <property type="molecule type" value="Genomic_DNA"/>
</dbReference>
<reference evidence="2" key="1">
    <citation type="journal article" date="2019" name="Int. J. Syst. Evol. Microbiol.">
        <title>The Global Catalogue of Microorganisms (GCM) 10K type strain sequencing project: providing services to taxonomists for standard genome sequencing and annotation.</title>
        <authorList>
            <consortium name="The Broad Institute Genomics Platform"/>
            <consortium name="The Broad Institute Genome Sequencing Center for Infectious Disease"/>
            <person name="Wu L."/>
            <person name="Ma J."/>
        </authorList>
    </citation>
    <scope>NUCLEOTIDE SEQUENCE [LARGE SCALE GENOMIC DNA]</scope>
    <source>
        <strain evidence="2">CCUG 54523</strain>
    </source>
</reference>
<gene>
    <name evidence="1" type="ORF">ACFQ0P_08460</name>
</gene>
<name>A0ABW3AHG0_9MICO</name>
<evidence type="ECO:0000313" key="2">
    <source>
        <dbReference type="Proteomes" id="UP001597055"/>
    </source>
</evidence>
<proteinExistence type="predicted"/>
<organism evidence="1 2">
    <name type="scientific">Microbacterium insulae</name>
    <dbReference type="NCBI Taxonomy" id="483014"/>
    <lineage>
        <taxon>Bacteria</taxon>
        <taxon>Bacillati</taxon>
        <taxon>Actinomycetota</taxon>
        <taxon>Actinomycetes</taxon>
        <taxon>Micrococcales</taxon>
        <taxon>Microbacteriaceae</taxon>
        <taxon>Microbacterium</taxon>
    </lineage>
</organism>